<dbReference type="GO" id="GO:0005975">
    <property type="term" value="P:carbohydrate metabolic process"/>
    <property type="evidence" value="ECO:0007669"/>
    <property type="project" value="UniProtKB-ARBA"/>
</dbReference>
<accession>A0A4R4WCC3</accession>
<gene>
    <name evidence="2" type="ORF">E1218_32450</name>
</gene>
<dbReference type="Pfam" id="PF14683">
    <property type="entry name" value="CBM-like"/>
    <property type="match status" value="1"/>
</dbReference>
<dbReference type="InterPro" id="IPR029411">
    <property type="entry name" value="RG-lyase_III"/>
</dbReference>
<sequence>MNRPPAITHLTGSGQISSITLDWKPVSWATVADHYAVYVLNAGSFELLGKTVYPHFVHRGLGFTGVPRTYRVVTVDAAGNRSKPSAPAAATNLTSVTVSGVPVATVGAFDGKGSELALSPNGYASYPTRFPSDVDYTFGTSTPAADWSYLLPGPADRWAESKSHRARFRFELAAVPEQDLDLALWLIDSHASLAGSAVLSVNGTEVERLTFANGATKGSLIADSTYPGSPLKPSYLEKPLPRSLFRAGQNVLELFKDNGSWIAYDALGIYARE</sequence>
<organism evidence="2 3">
    <name type="scientific">Kribbella turkmenica</name>
    <dbReference type="NCBI Taxonomy" id="2530375"/>
    <lineage>
        <taxon>Bacteria</taxon>
        <taxon>Bacillati</taxon>
        <taxon>Actinomycetota</taxon>
        <taxon>Actinomycetes</taxon>
        <taxon>Propionibacteriales</taxon>
        <taxon>Kribbellaceae</taxon>
        <taxon>Kribbella</taxon>
    </lineage>
</organism>
<evidence type="ECO:0000313" key="3">
    <source>
        <dbReference type="Proteomes" id="UP000295172"/>
    </source>
</evidence>
<dbReference type="SUPFAM" id="SSF49785">
    <property type="entry name" value="Galactose-binding domain-like"/>
    <property type="match status" value="1"/>
</dbReference>
<dbReference type="InterPro" id="IPR008979">
    <property type="entry name" value="Galactose-bd-like_sf"/>
</dbReference>
<dbReference type="InterPro" id="IPR013783">
    <property type="entry name" value="Ig-like_fold"/>
</dbReference>
<name>A0A4R4WCC3_9ACTN</name>
<proteinExistence type="predicted"/>
<comment type="caution">
    <text evidence="2">The sequence shown here is derived from an EMBL/GenBank/DDBJ whole genome shotgun (WGS) entry which is preliminary data.</text>
</comment>
<dbReference type="Proteomes" id="UP000295172">
    <property type="component" value="Unassembled WGS sequence"/>
</dbReference>
<dbReference type="Gene3D" id="2.60.40.10">
    <property type="entry name" value="Immunoglobulins"/>
    <property type="match status" value="1"/>
</dbReference>
<dbReference type="EMBL" id="SMKR01000218">
    <property type="protein sequence ID" value="TDD14817.1"/>
    <property type="molecule type" value="Genomic_DNA"/>
</dbReference>
<dbReference type="RefSeq" id="WP_132326872.1">
    <property type="nucleotide sequence ID" value="NZ_SMKR01000218.1"/>
</dbReference>
<dbReference type="OrthoDB" id="4408269at2"/>
<dbReference type="AlphaFoldDB" id="A0A4R4WCC3"/>
<evidence type="ECO:0000313" key="2">
    <source>
        <dbReference type="EMBL" id="TDD14817.1"/>
    </source>
</evidence>
<reference evidence="2 3" key="1">
    <citation type="submission" date="2019-02" db="EMBL/GenBank/DDBJ databases">
        <title>Draft genome sequences of novel Actinobacteria.</title>
        <authorList>
            <person name="Sahin N."/>
            <person name="Ay H."/>
            <person name="Saygin H."/>
        </authorList>
    </citation>
    <scope>NUCLEOTIDE SEQUENCE [LARGE SCALE GENOMIC DNA]</scope>
    <source>
        <strain evidence="2 3">16K104</strain>
    </source>
</reference>
<evidence type="ECO:0000259" key="1">
    <source>
        <dbReference type="Pfam" id="PF14683"/>
    </source>
</evidence>
<feature type="domain" description="Rhamnogalacturonan lyase" evidence="1">
    <location>
        <begin position="106"/>
        <end position="267"/>
    </location>
</feature>
<keyword evidence="3" id="KW-1185">Reference proteome</keyword>
<protein>
    <recommendedName>
        <fullName evidence="1">Rhamnogalacturonan lyase domain-containing protein</fullName>
    </recommendedName>
</protein>